<organism evidence="6 7">
    <name type="scientific">Lentinula detonsa</name>
    <dbReference type="NCBI Taxonomy" id="2804962"/>
    <lineage>
        <taxon>Eukaryota</taxon>
        <taxon>Fungi</taxon>
        <taxon>Dikarya</taxon>
        <taxon>Basidiomycota</taxon>
        <taxon>Agaricomycotina</taxon>
        <taxon>Agaricomycetes</taxon>
        <taxon>Agaricomycetidae</taxon>
        <taxon>Agaricales</taxon>
        <taxon>Marasmiineae</taxon>
        <taxon>Omphalotaceae</taxon>
        <taxon>Lentinula</taxon>
    </lineage>
</organism>
<evidence type="ECO:0000313" key="6">
    <source>
        <dbReference type="EMBL" id="KAJ3747192.1"/>
    </source>
</evidence>
<name>A0A9W8U097_9AGAR</name>
<gene>
    <name evidence="6" type="ORF">DFH05DRAFT_1392292</name>
</gene>
<keyword evidence="3" id="KW-0274">FAD</keyword>
<dbReference type="SUPFAM" id="SSF51905">
    <property type="entry name" value="FAD/NAD(P)-binding domain"/>
    <property type="match status" value="1"/>
</dbReference>
<protein>
    <recommendedName>
        <fullName evidence="8">FAD/NAD(P)-binding domain-containing protein</fullName>
    </recommendedName>
</protein>
<sequence length="518" mass="58001">MGDNLTESVSSPSFTQPRSILVIGGGPAGLVTLRNLIERSNDKFEQVELVERRDDVGGVWYQDEPTISSVNPSGAINKPQWPSPAYPGLIGNVLPRFLAFSEYPFPESPDHLHQPFPTVEETYEYLRGFAERYIEKGVVRLNTEVMRVEEIPERKGWKVRIRDWGVCDDNDGMPEEREERWDAVVVCAGYYDKPNWPNTEGLDLVRKRGLALHAKWWNGPEGYEGKKTIIIGNANSSNDIASQLAPVAQTPVYRSIRRPPAPWFPSLSDSRIKNVGAVKKYILQPAEETEEGMMLEKMTVVLQDGTEIKDVDVVILGTGYCPNPEFVHVLPHENEKESTVSLMSYTNPILPQLRRIPFLHRHILYAYNPSLAFIGAILAMTPFIVADVASTWLTLAWLGEVPYPQTIDGRLAFDRERIMQVEKMLEVPLPAATTDANADPPPSSFITYAFLGPGDTGTNESGKGGEAEYANGLRDDIVSARPDLDAVLPTWDAEAIKARTEMYPTKYEALKWAQMHCV</sequence>
<proteinExistence type="inferred from homology"/>
<evidence type="ECO:0000256" key="2">
    <source>
        <dbReference type="ARBA" id="ARBA00022630"/>
    </source>
</evidence>
<evidence type="ECO:0000256" key="3">
    <source>
        <dbReference type="ARBA" id="ARBA00022827"/>
    </source>
</evidence>
<dbReference type="Gene3D" id="3.50.50.60">
    <property type="entry name" value="FAD/NAD(P)-binding domain"/>
    <property type="match status" value="2"/>
</dbReference>
<evidence type="ECO:0000256" key="5">
    <source>
        <dbReference type="SAM" id="Phobius"/>
    </source>
</evidence>
<dbReference type="GO" id="GO:0004499">
    <property type="term" value="F:N,N-dimethylaniline monooxygenase activity"/>
    <property type="evidence" value="ECO:0007669"/>
    <property type="project" value="InterPro"/>
</dbReference>
<dbReference type="GO" id="GO:0050661">
    <property type="term" value="F:NADP binding"/>
    <property type="evidence" value="ECO:0007669"/>
    <property type="project" value="InterPro"/>
</dbReference>
<dbReference type="PANTHER" id="PTHR23023">
    <property type="entry name" value="DIMETHYLANILINE MONOOXYGENASE"/>
    <property type="match status" value="1"/>
</dbReference>
<comment type="similarity">
    <text evidence="1">Belongs to the FMO family.</text>
</comment>
<dbReference type="AlphaFoldDB" id="A0A9W8U097"/>
<keyword evidence="7" id="KW-1185">Reference proteome</keyword>
<evidence type="ECO:0000256" key="4">
    <source>
        <dbReference type="ARBA" id="ARBA00023002"/>
    </source>
</evidence>
<comment type="caution">
    <text evidence="6">The sequence shown here is derived from an EMBL/GenBank/DDBJ whole genome shotgun (WGS) entry which is preliminary data.</text>
</comment>
<keyword evidence="5" id="KW-1133">Transmembrane helix</keyword>
<dbReference type="InterPro" id="IPR050346">
    <property type="entry name" value="FMO-like"/>
</dbReference>
<keyword evidence="2" id="KW-0285">Flavoprotein</keyword>
<evidence type="ECO:0008006" key="8">
    <source>
        <dbReference type="Google" id="ProtNLM"/>
    </source>
</evidence>
<keyword evidence="5" id="KW-0472">Membrane</keyword>
<feature type="transmembrane region" description="Helical" evidence="5">
    <location>
        <begin position="20"/>
        <end position="37"/>
    </location>
</feature>
<dbReference type="PRINTS" id="PR00368">
    <property type="entry name" value="FADPNR"/>
</dbReference>
<dbReference type="InterPro" id="IPR036188">
    <property type="entry name" value="FAD/NAD-bd_sf"/>
</dbReference>
<dbReference type="InterPro" id="IPR020946">
    <property type="entry name" value="Flavin_mOase-like"/>
</dbReference>
<dbReference type="EMBL" id="JANVFU010000003">
    <property type="protein sequence ID" value="KAJ3747192.1"/>
    <property type="molecule type" value="Genomic_DNA"/>
</dbReference>
<accession>A0A9W8U097</accession>
<keyword evidence="4" id="KW-0560">Oxidoreductase</keyword>
<dbReference type="GO" id="GO:0050660">
    <property type="term" value="F:flavin adenine dinucleotide binding"/>
    <property type="evidence" value="ECO:0007669"/>
    <property type="project" value="InterPro"/>
</dbReference>
<keyword evidence="5" id="KW-0812">Transmembrane</keyword>
<evidence type="ECO:0000313" key="7">
    <source>
        <dbReference type="Proteomes" id="UP001142393"/>
    </source>
</evidence>
<reference evidence="6 7" key="1">
    <citation type="journal article" date="2023" name="Proc. Natl. Acad. Sci. U.S.A.">
        <title>A global phylogenomic analysis of the shiitake genus Lentinula.</title>
        <authorList>
            <person name="Sierra-Patev S."/>
            <person name="Min B."/>
            <person name="Naranjo-Ortiz M."/>
            <person name="Looney B."/>
            <person name="Konkel Z."/>
            <person name="Slot J.C."/>
            <person name="Sakamoto Y."/>
            <person name="Steenwyk J.L."/>
            <person name="Rokas A."/>
            <person name="Carro J."/>
            <person name="Camarero S."/>
            <person name="Ferreira P."/>
            <person name="Molpeceres G."/>
            <person name="Ruiz-Duenas F.J."/>
            <person name="Serrano A."/>
            <person name="Henrissat B."/>
            <person name="Drula E."/>
            <person name="Hughes K.W."/>
            <person name="Mata J.L."/>
            <person name="Ishikawa N.K."/>
            <person name="Vargas-Isla R."/>
            <person name="Ushijima S."/>
            <person name="Smith C.A."/>
            <person name="Donoghue J."/>
            <person name="Ahrendt S."/>
            <person name="Andreopoulos W."/>
            <person name="He G."/>
            <person name="LaButti K."/>
            <person name="Lipzen A."/>
            <person name="Ng V."/>
            <person name="Riley R."/>
            <person name="Sandor L."/>
            <person name="Barry K."/>
            <person name="Martinez A.T."/>
            <person name="Xiao Y."/>
            <person name="Gibbons J.G."/>
            <person name="Terashima K."/>
            <person name="Grigoriev I.V."/>
            <person name="Hibbett D."/>
        </authorList>
    </citation>
    <scope>NUCLEOTIDE SEQUENCE [LARGE SCALE GENOMIC DNA]</scope>
    <source>
        <strain evidence="6 7">TFB7810</strain>
    </source>
</reference>
<dbReference type="Proteomes" id="UP001142393">
    <property type="component" value="Unassembled WGS sequence"/>
</dbReference>
<feature type="transmembrane region" description="Helical" evidence="5">
    <location>
        <begin position="364"/>
        <end position="385"/>
    </location>
</feature>
<dbReference type="Pfam" id="PF00743">
    <property type="entry name" value="FMO-like"/>
    <property type="match status" value="1"/>
</dbReference>
<evidence type="ECO:0000256" key="1">
    <source>
        <dbReference type="ARBA" id="ARBA00009183"/>
    </source>
</evidence>